<dbReference type="AlphaFoldDB" id="A0A9D4TIA1"/>
<dbReference type="Pfam" id="PF13621">
    <property type="entry name" value="Cupin_8"/>
    <property type="match status" value="1"/>
</dbReference>
<evidence type="ECO:0000259" key="8">
    <source>
        <dbReference type="PROSITE" id="PS50181"/>
    </source>
</evidence>
<dbReference type="Gene3D" id="1.20.1280.50">
    <property type="match status" value="1"/>
</dbReference>
<comment type="similarity">
    <text evidence="2">Belongs to the JARID1 histone demethylase family.</text>
</comment>
<evidence type="ECO:0000256" key="6">
    <source>
        <dbReference type="ARBA" id="ARBA00023242"/>
    </source>
</evidence>
<accession>A0A9D4TIA1</accession>
<dbReference type="InterPro" id="IPR011009">
    <property type="entry name" value="Kinase-like_dom_sf"/>
</dbReference>
<dbReference type="OrthoDB" id="424465at2759"/>
<dbReference type="GO" id="GO:0016491">
    <property type="term" value="F:oxidoreductase activity"/>
    <property type="evidence" value="ECO:0007669"/>
    <property type="project" value="UniProtKB-KW"/>
</dbReference>
<dbReference type="InterPro" id="IPR036047">
    <property type="entry name" value="F-box-like_dom_sf"/>
</dbReference>
<dbReference type="SUPFAM" id="SSF81383">
    <property type="entry name" value="F-box domain"/>
    <property type="match status" value="1"/>
</dbReference>
<dbReference type="GO" id="GO:0005634">
    <property type="term" value="C:nucleus"/>
    <property type="evidence" value="ECO:0007669"/>
    <property type="project" value="UniProtKB-SubCell"/>
</dbReference>
<comment type="caution">
    <text evidence="10">The sequence shown here is derived from an EMBL/GenBank/DDBJ whole genome shotgun (WGS) entry which is preliminary data.</text>
</comment>
<dbReference type="GO" id="GO:0005737">
    <property type="term" value="C:cytoplasm"/>
    <property type="evidence" value="ECO:0007669"/>
    <property type="project" value="TreeGrafter"/>
</dbReference>
<dbReference type="SUPFAM" id="SSF51197">
    <property type="entry name" value="Clavaminate synthase-like"/>
    <property type="match status" value="1"/>
</dbReference>
<feature type="region of interest" description="Disordered" evidence="7">
    <location>
        <begin position="425"/>
        <end position="524"/>
    </location>
</feature>
<feature type="domain" description="JmjC" evidence="9">
    <location>
        <begin position="244"/>
        <end position="405"/>
    </location>
</feature>
<evidence type="ECO:0008006" key="12">
    <source>
        <dbReference type="Google" id="ProtNLM"/>
    </source>
</evidence>
<evidence type="ECO:0000259" key="9">
    <source>
        <dbReference type="PROSITE" id="PS51184"/>
    </source>
</evidence>
<dbReference type="GO" id="GO:0046872">
    <property type="term" value="F:metal ion binding"/>
    <property type="evidence" value="ECO:0007669"/>
    <property type="project" value="UniProtKB-KW"/>
</dbReference>
<dbReference type="SMART" id="SM00558">
    <property type="entry name" value="JmjC"/>
    <property type="match status" value="1"/>
</dbReference>
<evidence type="ECO:0000256" key="4">
    <source>
        <dbReference type="ARBA" id="ARBA00023002"/>
    </source>
</evidence>
<proteinExistence type="inferred from homology"/>
<reference evidence="10" key="2">
    <citation type="submission" date="2020-11" db="EMBL/GenBank/DDBJ databases">
        <authorList>
            <person name="Cecchin M."/>
            <person name="Marcolungo L."/>
            <person name="Rossato M."/>
            <person name="Girolomoni L."/>
            <person name="Cosentino E."/>
            <person name="Cuine S."/>
            <person name="Li-Beisson Y."/>
            <person name="Delledonne M."/>
            <person name="Ballottari M."/>
        </authorList>
    </citation>
    <scope>NUCLEOTIDE SEQUENCE</scope>
    <source>
        <strain evidence="10">211/11P</strain>
        <tissue evidence="10">Whole cell</tissue>
    </source>
</reference>
<feature type="compositionally biased region" description="Basic and acidic residues" evidence="7">
    <location>
        <begin position="457"/>
        <end position="466"/>
    </location>
</feature>
<dbReference type="PANTHER" id="PTHR12480">
    <property type="entry name" value="ARGININE DEMETHYLASE AND LYSYL-HYDROXYLASE JMJD"/>
    <property type="match status" value="1"/>
</dbReference>
<dbReference type="PANTHER" id="PTHR12480:SF35">
    <property type="entry name" value="TRANSCRIPTION FACTOR JUMONJI, JMJC DOMAIN-CONTAINING PROTEIN"/>
    <property type="match status" value="1"/>
</dbReference>
<dbReference type="Pfam" id="PF00646">
    <property type="entry name" value="F-box"/>
    <property type="match status" value="1"/>
</dbReference>
<comment type="subcellular location">
    <subcellularLocation>
        <location evidence="1">Nucleus</location>
    </subcellularLocation>
</comment>
<feature type="domain" description="F-box" evidence="8">
    <location>
        <begin position="13"/>
        <end position="59"/>
    </location>
</feature>
<keyword evidence="11" id="KW-1185">Reference proteome</keyword>
<dbReference type="SUPFAM" id="SSF56112">
    <property type="entry name" value="Protein kinase-like (PK-like)"/>
    <property type="match status" value="1"/>
</dbReference>
<feature type="region of interest" description="Disordered" evidence="7">
    <location>
        <begin position="991"/>
        <end position="1014"/>
    </location>
</feature>
<feature type="compositionally biased region" description="Low complexity" evidence="7">
    <location>
        <begin position="425"/>
        <end position="445"/>
    </location>
</feature>
<sequence length="1154" mass="123302">MRQQGCDPRLRGLGLLSQFPDELVAYLMHRLEVPELLALSQTSKLMRVLCCEEPIWLQKHLDRHSQSFSYRGSWRATFLAYHPACGRADLQAADLVPVAAVPGYTSEILYRSWYRCHVNLSGFVPATCPPPASGSLPPLEASGGGSIPLLDAAAMTAAEFEDRFDQPGQPVMLSGLTASWPGAGDMQAWQPDTLAEAFGDRLFKATKPFLTGGRIKMRLADYLAYSQQQHDEEPLYIFDPAFGETAPELLQQYSVPHIFAHDLFACLGHQREDFRWLVMGPARSGASWHVDPSATSAWNTLLAGRKRWALYPPHKVPPGVEVGIDSDGSPAFESPTSLQWFLDVYPHLSAEHRPLEVVQHPGETIFLPAGWWHAVLNLDAAVAVTQNFVSPANLPAAVRWLALGAGSHFDPHLVPAYLSRQQQQQQQQERCQQERCQQNGQPQQQFEGGGDISASKRRYEPCDTRQQKKRQRATNGSLFGERPQDSEAAGQSRDDQSAEDGSGFERHGGEDEEEEEEEGQHREEALAAAQAAAAQHLDELDLGFAKDCSLSPWLRLLLQRQEPSASGQPLRPSNAEVWQLAQQWTDTPPWQPRLVAACRAAGLPEPQHPWEYLPLATGPCVVFEVGSTILKFFPPSVAHATTMGCMEVCAYLNLAQSGSAGSGCCARLLHAGLLDLSTGSVSGRSDCVAAASGTDAALAAAEAPTPYLVLSKAPGASFGSCMGTLTEQQWLAAAAATGRSLAAVHTMPLPAAVHATPGSADATATATARSGGGAAGPGSSTAHSEVLCCCTAWVARDGVVFTSSVGTIDLRQETAAAGGGVDKPQSVSERECKQRLVGRQQLALRHMFPQVAAELLGSSMPAAAAAAVPEAAGASSGATAAPTCPRCQAWLPFVEFLRRQRQQAFTRHSREETLPPQLLQQVDAYLPQDPAQLVGCCCLVAAAAGGGATVGSSQAAAAAAPAACSGPMPAWLQGDLTPGNLLLTAPALQKPVQQHEGRDEAEPQENGGNFPVLAGSPAAAPAAADSCSASMVVIDFADGGQGDPLWDLVVLLLRTFRCKREAGQAFMQAYSAALPLPPNGPNKTAEAALAPLSFHWPRRPPAVRLSCVAMCYTLLHELGPMAEVFKRLPQLWQAASLEEVEHAVWGWLDAAVAG</sequence>
<dbReference type="PROSITE" id="PS50181">
    <property type="entry name" value="FBOX"/>
    <property type="match status" value="1"/>
</dbReference>
<dbReference type="Proteomes" id="UP001055712">
    <property type="component" value="Unassembled WGS sequence"/>
</dbReference>
<dbReference type="InterPro" id="IPR041667">
    <property type="entry name" value="Cupin_8"/>
</dbReference>
<evidence type="ECO:0000256" key="1">
    <source>
        <dbReference type="ARBA" id="ARBA00004123"/>
    </source>
</evidence>
<keyword evidence="4" id="KW-0560">Oxidoreductase</keyword>
<evidence type="ECO:0000256" key="5">
    <source>
        <dbReference type="ARBA" id="ARBA00023004"/>
    </source>
</evidence>
<dbReference type="EMBL" id="SIDB01000011">
    <property type="protein sequence ID" value="KAI3426187.1"/>
    <property type="molecule type" value="Genomic_DNA"/>
</dbReference>
<evidence type="ECO:0000313" key="10">
    <source>
        <dbReference type="EMBL" id="KAI3426187.1"/>
    </source>
</evidence>
<dbReference type="InterPro" id="IPR001810">
    <property type="entry name" value="F-box_dom"/>
</dbReference>
<organism evidence="10 11">
    <name type="scientific">Chlorella vulgaris</name>
    <name type="common">Green alga</name>
    <dbReference type="NCBI Taxonomy" id="3077"/>
    <lineage>
        <taxon>Eukaryota</taxon>
        <taxon>Viridiplantae</taxon>
        <taxon>Chlorophyta</taxon>
        <taxon>core chlorophytes</taxon>
        <taxon>Trebouxiophyceae</taxon>
        <taxon>Chlorellales</taxon>
        <taxon>Chlorellaceae</taxon>
        <taxon>Chlorella clade</taxon>
        <taxon>Chlorella</taxon>
    </lineage>
</organism>
<dbReference type="FunFam" id="2.60.120.650:FF:000045">
    <property type="entry name" value="F-box protein At1g78280"/>
    <property type="match status" value="1"/>
</dbReference>
<evidence type="ECO:0000256" key="2">
    <source>
        <dbReference type="ARBA" id="ARBA00006801"/>
    </source>
</evidence>
<dbReference type="InterPro" id="IPR050910">
    <property type="entry name" value="JMJD6_ArgDemeth/LysHydrox"/>
</dbReference>
<dbReference type="PROSITE" id="PS51184">
    <property type="entry name" value="JMJC"/>
    <property type="match status" value="1"/>
</dbReference>
<protein>
    <recommendedName>
        <fullName evidence="12">F-box protein</fullName>
    </recommendedName>
</protein>
<gene>
    <name evidence="10" type="ORF">D9Q98_008564</name>
</gene>
<evidence type="ECO:0000256" key="7">
    <source>
        <dbReference type="SAM" id="MobiDB-lite"/>
    </source>
</evidence>
<evidence type="ECO:0000313" key="11">
    <source>
        <dbReference type="Proteomes" id="UP001055712"/>
    </source>
</evidence>
<name>A0A9D4TIA1_CHLVU</name>
<keyword evidence="3" id="KW-0479">Metal-binding</keyword>
<reference evidence="10" key="1">
    <citation type="journal article" date="2019" name="Plant J.">
        <title>Chlorella vulgaris genome assembly and annotation reveals the molecular basis for metabolic acclimation to high light conditions.</title>
        <authorList>
            <person name="Cecchin M."/>
            <person name="Marcolungo L."/>
            <person name="Rossato M."/>
            <person name="Girolomoni L."/>
            <person name="Cosentino E."/>
            <person name="Cuine S."/>
            <person name="Li-Beisson Y."/>
            <person name="Delledonne M."/>
            <person name="Ballottari M."/>
        </authorList>
    </citation>
    <scope>NUCLEOTIDE SEQUENCE</scope>
    <source>
        <strain evidence="10">211/11P</strain>
    </source>
</reference>
<dbReference type="Gene3D" id="2.60.120.650">
    <property type="entry name" value="Cupin"/>
    <property type="match status" value="1"/>
</dbReference>
<evidence type="ECO:0000256" key="3">
    <source>
        <dbReference type="ARBA" id="ARBA00022723"/>
    </source>
</evidence>
<keyword evidence="6" id="KW-0539">Nucleus</keyword>
<keyword evidence="5" id="KW-0408">Iron</keyword>
<dbReference type="InterPro" id="IPR003347">
    <property type="entry name" value="JmjC_dom"/>
</dbReference>